<accession>A0A4Y2JE29</accession>
<evidence type="ECO:0000313" key="2">
    <source>
        <dbReference type="Proteomes" id="UP000499080"/>
    </source>
</evidence>
<organism evidence="1 2">
    <name type="scientific">Araneus ventricosus</name>
    <name type="common">Orbweaver spider</name>
    <name type="synonym">Epeira ventricosa</name>
    <dbReference type="NCBI Taxonomy" id="182803"/>
    <lineage>
        <taxon>Eukaryota</taxon>
        <taxon>Metazoa</taxon>
        <taxon>Ecdysozoa</taxon>
        <taxon>Arthropoda</taxon>
        <taxon>Chelicerata</taxon>
        <taxon>Arachnida</taxon>
        <taxon>Araneae</taxon>
        <taxon>Araneomorphae</taxon>
        <taxon>Entelegynae</taxon>
        <taxon>Araneoidea</taxon>
        <taxon>Araneidae</taxon>
        <taxon>Araneus</taxon>
    </lineage>
</organism>
<sequence length="111" mass="12505">MSLSSRHPDEKLTEYIRDAIERAIQVRDTSPATIMDIQTAMDATGIMKKREFVPQKSTLPNLDQNLTEIGVFWYQAKCSVEAISPAAFSRGFIQVVLSHVREDPLLAAREL</sequence>
<dbReference type="EMBL" id="BGPR01003474">
    <property type="protein sequence ID" value="GBM88561.1"/>
    <property type="molecule type" value="Genomic_DNA"/>
</dbReference>
<reference evidence="1 2" key="1">
    <citation type="journal article" date="2019" name="Sci. Rep.">
        <title>Orb-weaving spider Araneus ventricosus genome elucidates the spidroin gene catalogue.</title>
        <authorList>
            <person name="Kono N."/>
            <person name="Nakamura H."/>
            <person name="Ohtoshi R."/>
            <person name="Moran D.A.P."/>
            <person name="Shinohara A."/>
            <person name="Yoshida Y."/>
            <person name="Fujiwara M."/>
            <person name="Mori M."/>
            <person name="Tomita M."/>
            <person name="Arakawa K."/>
        </authorList>
    </citation>
    <scope>NUCLEOTIDE SEQUENCE [LARGE SCALE GENOMIC DNA]</scope>
</reference>
<protein>
    <submittedName>
        <fullName evidence="1">Uncharacterized protein</fullName>
    </submittedName>
</protein>
<gene>
    <name evidence="1" type="ORF">AVEN_185673_1</name>
</gene>
<comment type="caution">
    <text evidence="1">The sequence shown here is derived from an EMBL/GenBank/DDBJ whole genome shotgun (WGS) entry which is preliminary data.</text>
</comment>
<name>A0A4Y2JE29_ARAVE</name>
<proteinExistence type="predicted"/>
<evidence type="ECO:0000313" key="1">
    <source>
        <dbReference type="EMBL" id="GBM88561.1"/>
    </source>
</evidence>
<dbReference type="AlphaFoldDB" id="A0A4Y2JE29"/>
<keyword evidence="2" id="KW-1185">Reference proteome</keyword>
<dbReference type="Proteomes" id="UP000499080">
    <property type="component" value="Unassembled WGS sequence"/>
</dbReference>